<dbReference type="EMBL" id="UOED01000055">
    <property type="protein sequence ID" value="VAV90156.1"/>
    <property type="molecule type" value="Genomic_DNA"/>
</dbReference>
<organism evidence="2">
    <name type="scientific">hydrothermal vent metagenome</name>
    <dbReference type="NCBI Taxonomy" id="652676"/>
    <lineage>
        <taxon>unclassified sequences</taxon>
        <taxon>metagenomes</taxon>
        <taxon>ecological metagenomes</taxon>
    </lineage>
</organism>
<feature type="region of interest" description="Disordered" evidence="1">
    <location>
        <begin position="197"/>
        <end position="234"/>
    </location>
</feature>
<evidence type="ECO:0000313" key="2">
    <source>
        <dbReference type="EMBL" id="VAV90156.1"/>
    </source>
</evidence>
<feature type="compositionally biased region" description="Polar residues" evidence="1">
    <location>
        <begin position="225"/>
        <end position="234"/>
    </location>
</feature>
<evidence type="ECO:0000256" key="1">
    <source>
        <dbReference type="SAM" id="MobiDB-lite"/>
    </source>
</evidence>
<accession>A0A3B0RNE5</accession>
<protein>
    <submittedName>
        <fullName evidence="2">Uncharacterized protein</fullName>
    </submittedName>
</protein>
<gene>
    <name evidence="2" type="ORF">MNBD_ALPHA02-2136</name>
</gene>
<dbReference type="AlphaFoldDB" id="A0A3B0RNE5"/>
<proteinExistence type="predicted"/>
<feature type="compositionally biased region" description="Acidic residues" evidence="1">
    <location>
        <begin position="202"/>
        <end position="215"/>
    </location>
</feature>
<name>A0A3B0RNE5_9ZZZZ</name>
<reference evidence="2" key="1">
    <citation type="submission" date="2018-06" db="EMBL/GenBank/DDBJ databases">
        <authorList>
            <person name="Zhirakovskaya E."/>
        </authorList>
    </citation>
    <scope>NUCLEOTIDE SEQUENCE</scope>
</reference>
<sequence length="234" mass="24816">MSLPGINSGAPSTVGSFAQAQYFQANFSYSKTSQFQATSADGQQTASFSSAVTLSLSVTAINVTTGFLAAENTIDATAPTPPPANDNSRAKGIEDALKGLIKELRDNNGLTDKVAKRLFKLVGALNSARGTDKPLGTLDPTARDEVRTARQQVNNFFQQKNSTTLVNQDLTNFIELVSKLETLREFALKTTDLLAALQGGGDGDDNGDVEEVESDTESHSEDDNNQPAPVNVTA</sequence>